<dbReference type="InterPro" id="IPR011047">
    <property type="entry name" value="Quinoprotein_ADH-like_sf"/>
</dbReference>
<evidence type="ECO:0000256" key="1">
    <source>
        <dbReference type="ARBA" id="ARBA00004123"/>
    </source>
</evidence>
<evidence type="ECO:0008006" key="9">
    <source>
        <dbReference type="Google" id="ProtNLM"/>
    </source>
</evidence>
<dbReference type="Pfam" id="PF21486">
    <property type="entry name" value="NUP120_helical"/>
    <property type="match status" value="1"/>
</dbReference>
<dbReference type="InterPro" id="IPR059141">
    <property type="entry name" value="Beta-prop_Nup120_160"/>
</dbReference>
<dbReference type="InterPro" id="IPR021717">
    <property type="entry name" value="Nucleoporin_Nup160"/>
</dbReference>
<keyword evidence="8" id="KW-1185">Reference proteome</keyword>
<organism evidence="7 8">
    <name type="scientific">Stereocaulon virgatum</name>
    <dbReference type="NCBI Taxonomy" id="373712"/>
    <lineage>
        <taxon>Eukaryota</taxon>
        <taxon>Fungi</taxon>
        <taxon>Dikarya</taxon>
        <taxon>Ascomycota</taxon>
        <taxon>Pezizomycotina</taxon>
        <taxon>Lecanoromycetes</taxon>
        <taxon>OSLEUM clade</taxon>
        <taxon>Lecanoromycetidae</taxon>
        <taxon>Lecanorales</taxon>
        <taxon>Lecanorineae</taxon>
        <taxon>Stereocaulaceae</taxon>
        <taxon>Stereocaulon</taxon>
    </lineage>
</organism>
<name>A0ABR4AFD4_9LECA</name>
<feature type="domain" description="Nucleoporin nup120-like HEAT repeat" evidence="6">
    <location>
        <begin position="870"/>
        <end position="1026"/>
    </location>
</feature>
<gene>
    <name evidence="7" type="ORF">N7G274_003868</name>
</gene>
<evidence type="ECO:0000259" key="4">
    <source>
        <dbReference type="Pfam" id="PF11715"/>
    </source>
</evidence>
<accession>A0ABR4AFD4</accession>
<keyword evidence="3" id="KW-0539">Nucleus</keyword>
<evidence type="ECO:0000259" key="6">
    <source>
        <dbReference type="Pfam" id="PF23300"/>
    </source>
</evidence>
<dbReference type="InterPro" id="IPR048884">
    <property type="entry name" value="Nup120_helical"/>
</dbReference>
<dbReference type="InterPro" id="IPR056548">
    <property type="entry name" value="HEAT_Nup120"/>
</dbReference>
<dbReference type="EMBL" id="JBEFKJ010000011">
    <property type="protein sequence ID" value="KAL2043561.1"/>
    <property type="molecule type" value="Genomic_DNA"/>
</dbReference>
<dbReference type="Pfam" id="PF11715">
    <property type="entry name" value="Beta-prop_Nup120_160"/>
    <property type="match status" value="1"/>
</dbReference>
<dbReference type="PANTHER" id="PTHR21286">
    <property type="entry name" value="NUCLEAR PORE COMPLEX PROTEIN NUP160"/>
    <property type="match status" value="1"/>
</dbReference>
<keyword evidence="2" id="KW-0813">Transport</keyword>
<comment type="caution">
    <text evidence="7">The sequence shown here is derived from an EMBL/GenBank/DDBJ whole genome shotgun (WGS) entry which is preliminary data.</text>
</comment>
<dbReference type="Proteomes" id="UP001590950">
    <property type="component" value="Unassembled WGS sequence"/>
</dbReference>
<dbReference type="SUPFAM" id="SSF50998">
    <property type="entry name" value="Quinoprotein alcohol dehydrogenase-like"/>
    <property type="match status" value="1"/>
</dbReference>
<feature type="domain" description="Nucleoporin Nup120 helical" evidence="5">
    <location>
        <begin position="641"/>
        <end position="772"/>
    </location>
</feature>
<evidence type="ECO:0000256" key="2">
    <source>
        <dbReference type="ARBA" id="ARBA00022448"/>
    </source>
</evidence>
<proteinExistence type="predicted"/>
<evidence type="ECO:0000313" key="7">
    <source>
        <dbReference type="EMBL" id="KAL2043561.1"/>
    </source>
</evidence>
<dbReference type="Pfam" id="PF23300">
    <property type="entry name" value="HEAT_Nup120"/>
    <property type="match status" value="1"/>
</dbReference>
<dbReference type="PANTHER" id="PTHR21286:SF0">
    <property type="entry name" value="NUCLEAR PORE COMPLEX PROTEIN NUP160"/>
    <property type="match status" value="1"/>
</dbReference>
<evidence type="ECO:0000256" key="3">
    <source>
        <dbReference type="ARBA" id="ARBA00023242"/>
    </source>
</evidence>
<sequence length="1188" mass="133368">MDPKAPTSSLCLFKETRTDLEPSCPGSVIQIQVPSSSTFSVRPRQQRRVLRSSPAYTDEDTFNKHCLASSSSFFFGKSKRHPRSFIWRVLQESRVLELRCVDLSKRNREEREASLAIQLLFPNAIKRGGVALADAEDQDAISVIALTHANELYTFTIRKDFFCHVTASEEDISRWCKISKPATFSISTPHNLIAASSLQLVVSLSDGRLLQLTRKKEEDGSKWHETTYGDGQWTSSLRGLVRWQGSNTVKYDGATLEQGTPVAMALSPDKKHIFAVCLNHTLRIWSPNKATSVFSKDLLWQHREPHDVPKVMLDPANSNVLQVFEAGGSMEGDLYYAATFSPHDFGHFTFWGIRDPDYGDRGVRDLFSDYSLKPPDPDPSPESKAIWKVASFTIKGGHRGQQSEMWVLMRSNRHHKLYSLKFQIEDLPDLWQTNWTIVASETLDESPVPHLSDVDPEDAIDKWPRFLTTPGQYPRHVLETALAMYCSERSVSPPKTKTSLKERMCLAVTLRVNDMIHGNDFNKYREAMDEEWTVLWQEIRDLNRSRWEILALAYDDHTEIPYIAFADGVSAIRICDKVEIVAQNSSATLGKSVGMLERPSIEVDQGKEPKLPDEIAVIVEAARMFRQSFSYGLRQSCGSILAEELWLQPSYSVPLRIQSFYDRCNFAAEISISQIEKLAKTLKHIGGYDGLDTDTFFALLDDMSHSMPPEDSGLVHTIFGRGVLMNGAREMIALRERLLSDLLFLVVFVDMETDRNDWPMLSFDANTIYEALLERLKQYQIMHWLAKNTRTERSKEVSRPATTKATNADTASNDRNKVLTLLEDLFALPLPAQPHDTQSQSEALTYTVQDLLQWTLGGDASISLDDVQVYVQCNLLANNNIDLASDFLRYQPLTEWATYIKGRLYLVKGEFTESAIYFKKAAFKLSRSSDFDYTGASHGLLSPMDALSFGNGLPTYYTHILNLFDAASCPTQMAHFAHLALQLNPPSEKPSEQSLTLLTSLFQASLQTTDFTTAYSALSRHPSPSTLLPRFISSLLTTPNALPQLLAFPFPPNLLSEIDTILSSQTTSPKILAAWRIRHNNFRGAAAALLPPLQAAQARVKRDAHGLEEGYLTVINLLACAGKENNWVLSEGGAPAPVHAGEKGKRKVVTISDVRGAYQKELDRQSMIEGGRFGFGGGMELRDEMDVS</sequence>
<evidence type="ECO:0000259" key="5">
    <source>
        <dbReference type="Pfam" id="PF21486"/>
    </source>
</evidence>
<reference evidence="7 8" key="1">
    <citation type="submission" date="2024-09" db="EMBL/GenBank/DDBJ databases">
        <title>Rethinking Asexuality: The Enigmatic Case of Functional Sexual Genes in Lepraria (Stereocaulaceae).</title>
        <authorList>
            <person name="Doellman M."/>
            <person name="Sun Y."/>
            <person name="Barcenas-Pena A."/>
            <person name="Lumbsch H.T."/>
            <person name="Grewe F."/>
        </authorList>
    </citation>
    <scope>NUCLEOTIDE SEQUENCE [LARGE SCALE GENOMIC DNA]</scope>
    <source>
        <strain evidence="7 8">Mercado 3170</strain>
    </source>
</reference>
<feature type="domain" description="Nucleoporin Nup120/160 beta-propeller" evidence="4">
    <location>
        <begin position="83"/>
        <end position="579"/>
    </location>
</feature>
<comment type="subcellular location">
    <subcellularLocation>
        <location evidence="1">Nucleus</location>
    </subcellularLocation>
</comment>
<protein>
    <recommendedName>
        <fullName evidence="9">Nuclear pore complex protein Nup160</fullName>
    </recommendedName>
</protein>
<evidence type="ECO:0000313" key="8">
    <source>
        <dbReference type="Proteomes" id="UP001590950"/>
    </source>
</evidence>